<evidence type="ECO:0000256" key="7">
    <source>
        <dbReference type="SAM" id="SignalP"/>
    </source>
</evidence>
<comment type="catalytic activity">
    <reaction evidence="6">
        <text>a sn-glycero-3-phosphodiester + H2O = an alcohol + sn-glycerol 3-phosphate + H(+)</text>
        <dbReference type="Rhea" id="RHEA:12969"/>
        <dbReference type="ChEBI" id="CHEBI:15377"/>
        <dbReference type="ChEBI" id="CHEBI:15378"/>
        <dbReference type="ChEBI" id="CHEBI:30879"/>
        <dbReference type="ChEBI" id="CHEBI:57597"/>
        <dbReference type="ChEBI" id="CHEBI:83408"/>
        <dbReference type="EC" id="3.1.4.46"/>
    </reaction>
</comment>
<evidence type="ECO:0000259" key="8">
    <source>
        <dbReference type="PROSITE" id="PS51704"/>
    </source>
</evidence>
<dbReference type="InterPro" id="IPR030395">
    <property type="entry name" value="GP_PDE_dom"/>
</dbReference>
<keyword evidence="4" id="KW-0319">Glycerol metabolism</keyword>
<evidence type="ECO:0000256" key="3">
    <source>
        <dbReference type="ARBA" id="ARBA00022729"/>
    </source>
</evidence>
<accession>A0ABW3T324</accession>
<dbReference type="EC" id="3.1.4.46" evidence="2"/>
<keyword evidence="3 7" id="KW-0732">Signal</keyword>
<evidence type="ECO:0000256" key="6">
    <source>
        <dbReference type="ARBA" id="ARBA00047512"/>
    </source>
</evidence>
<organism evidence="9 10">
    <name type="scientific">Phenylobacterium conjunctum</name>
    <dbReference type="NCBI Taxonomy" id="1298959"/>
    <lineage>
        <taxon>Bacteria</taxon>
        <taxon>Pseudomonadati</taxon>
        <taxon>Pseudomonadota</taxon>
        <taxon>Alphaproteobacteria</taxon>
        <taxon>Caulobacterales</taxon>
        <taxon>Caulobacteraceae</taxon>
        <taxon>Phenylobacterium</taxon>
    </lineage>
</organism>
<proteinExistence type="inferred from homology"/>
<dbReference type="CDD" id="cd08602">
    <property type="entry name" value="GDPD_ScGlpQ1_like"/>
    <property type="match status" value="1"/>
</dbReference>
<dbReference type="InterPro" id="IPR017946">
    <property type="entry name" value="PLC-like_Pdiesterase_TIM-brl"/>
</dbReference>
<evidence type="ECO:0000313" key="9">
    <source>
        <dbReference type="EMBL" id="MFD1191400.1"/>
    </source>
</evidence>
<dbReference type="PANTHER" id="PTHR43620:SF7">
    <property type="entry name" value="GLYCEROPHOSPHODIESTER PHOSPHODIESTERASE GDPD5-RELATED"/>
    <property type="match status" value="1"/>
</dbReference>
<sequence>MTLTRRAFTATAAAAIATPAFAADRPAPVIIGHRGASGERPEHTRSAYLLAIQEGADFIEPDLCLTKDGHMVVRHENEIGGTTNIAAHPEFAARKTAKTIDGERIEGWFTEDFTLAELKTLRARERLPQVRPASAAFDGTDPILTFEEVVEIARAETKRTGRTIGVYPEMKHPSYFAGGGLAFEGRMAAALKAAGLDAHDAPVFVQCFEVAPLKTLRPLTRAPLVQLMSLEGGPADNSAVSYAQMATADGLKAISAYADGVGPEWKMVVPVTDGGLAAPTAFVSDAHAAGLKVHPWTVRAENIFLPAKLKRGADPAVHGDVDALYDALFKAGVDGLFSDFPGLAVQARTRFLKA</sequence>
<comment type="similarity">
    <text evidence="1">Belongs to the glycerophosphoryl diester phosphodiesterase family.</text>
</comment>
<name>A0ABW3T324_9CAUL</name>
<evidence type="ECO:0000313" key="10">
    <source>
        <dbReference type="Proteomes" id="UP001597216"/>
    </source>
</evidence>
<feature type="chain" id="PRO_5046243591" description="glycerophosphodiester phosphodiesterase" evidence="7">
    <location>
        <begin position="23"/>
        <end position="354"/>
    </location>
</feature>
<evidence type="ECO:0000256" key="1">
    <source>
        <dbReference type="ARBA" id="ARBA00007277"/>
    </source>
</evidence>
<dbReference type="EMBL" id="JBHTLQ010000026">
    <property type="protein sequence ID" value="MFD1191400.1"/>
    <property type="molecule type" value="Genomic_DNA"/>
</dbReference>
<reference evidence="10" key="1">
    <citation type="journal article" date="2019" name="Int. J. Syst. Evol. Microbiol.">
        <title>The Global Catalogue of Microorganisms (GCM) 10K type strain sequencing project: providing services to taxonomists for standard genome sequencing and annotation.</title>
        <authorList>
            <consortium name="The Broad Institute Genomics Platform"/>
            <consortium name="The Broad Institute Genome Sequencing Center for Infectious Disease"/>
            <person name="Wu L."/>
            <person name="Ma J."/>
        </authorList>
    </citation>
    <scope>NUCLEOTIDE SEQUENCE [LARGE SCALE GENOMIC DNA]</scope>
    <source>
        <strain evidence="10">CCUG 55074</strain>
    </source>
</reference>
<gene>
    <name evidence="9" type="ORF">ACFQ27_12495</name>
</gene>
<evidence type="ECO:0000256" key="5">
    <source>
        <dbReference type="ARBA" id="ARBA00022801"/>
    </source>
</evidence>
<keyword evidence="5" id="KW-0378">Hydrolase</keyword>
<feature type="signal peptide" evidence="7">
    <location>
        <begin position="1"/>
        <end position="22"/>
    </location>
</feature>
<comment type="caution">
    <text evidence="9">The sequence shown here is derived from an EMBL/GenBank/DDBJ whole genome shotgun (WGS) entry which is preliminary data.</text>
</comment>
<dbReference type="Pfam" id="PF03009">
    <property type="entry name" value="GDPD"/>
    <property type="match status" value="1"/>
</dbReference>
<keyword evidence="10" id="KW-1185">Reference proteome</keyword>
<dbReference type="SUPFAM" id="SSF51695">
    <property type="entry name" value="PLC-like phosphodiesterases"/>
    <property type="match status" value="1"/>
</dbReference>
<dbReference type="RefSeq" id="WP_377353820.1">
    <property type="nucleotide sequence ID" value="NZ_JBHTLQ010000026.1"/>
</dbReference>
<evidence type="ECO:0000256" key="4">
    <source>
        <dbReference type="ARBA" id="ARBA00022798"/>
    </source>
</evidence>
<protein>
    <recommendedName>
        <fullName evidence="2">glycerophosphodiester phosphodiesterase</fullName>
        <ecNumber evidence="2">3.1.4.46</ecNumber>
    </recommendedName>
</protein>
<dbReference type="Gene3D" id="3.20.20.190">
    <property type="entry name" value="Phosphatidylinositol (PI) phosphodiesterase"/>
    <property type="match status" value="1"/>
</dbReference>
<dbReference type="Proteomes" id="UP001597216">
    <property type="component" value="Unassembled WGS sequence"/>
</dbReference>
<evidence type="ECO:0000256" key="2">
    <source>
        <dbReference type="ARBA" id="ARBA00012247"/>
    </source>
</evidence>
<feature type="domain" description="GP-PDE" evidence="8">
    <location>
        <begin position="28"/>
        <end position="348"/>
    </location>
</feature>
<dbReference type="PROSITE" id="PS51704">
    <property type="entry name" value="GP_PDE"/>
    <property type="match status" value="1"/>
</dbReference>
<dbReference type="PANTHER" id="PTHR43620">
    <property type="entry name" value="GLYCEROPHOSPHORYL DIESTER PHOSPHODIESTERASE"/>
    <property type="match status" value="1"/>
</dbReference>